<evidence type="ECO:0000256" key="8">
    <source>
        <dbReference type="ARBA" id="ARBA00023306"/>
    </source>
</evidence>
<keyword evidence="19" id="KW-1185">Reference proteome</keyword>
<keyword evidence="4" id="KW-0132">Cell division</keyword>
<evidence type="ECO:0000256" key="3">
    <source>
        <dbReference type="ARBA" id="ARBA00022490"/>
    </source>
</evidence>
<keyword evidence="8" id="KW-0131">Cell cycle</keyword>
<keyword evidence="5" id="KW-0808">Transferase</keyword>
<dbReference type="GO" id="GO:0008360">
    <property type="term" value="P:regulation of cell shape"/>
    <property type="evidence" value="ECO:0007669"/>
    <property type="project" value="UniProtKB-KW"/>
</dbReference>
<feature type="non-terminal residue" evidence="18">
    <location>
        <position position="215"/>
    </location>
</feature>
<dbReference type="GO" id="GO:0071555">
    <property type="term" value="P:cell wall organization"/>
    <property type="evidence" value="ECO:0007669"/>
    <property type="project" value="UniProtKB-KW"/>
</dbReference>
<dbReference type="GO" id="GO:0005737">
    <property type="term" value="C:cytoplasm"/>
    <property type="evidence" value="ECO:0007669"/>
    <property type="project" value="UniProtKB-SubCell"/>
</dbReference>
<comment type="similarity">
    <text evidence="10">Belongs to the EPSP synthase family. MurA subfamily.</text>
</comment>
<dbReference type="SUPFAM" id="SSF55205">
    <property type="entry name" value="EPT/RTPC-like"/>
    <property type="match status" value="1"/>
</dbReference>
<evidence type="ECO:0000256" key="9">
    <source>
        <dbReference type="ARBA" id="ARBA00023316"/>
    </source>
</evidence>
<keyword evidence="6" id="KW-0133">Cell shape</keyword>
<dbReference type="InterPro" id="IPR013792">
    <property type="entry name" value="RNA3'P_cycl/enolpyr_Trfase_a/b"/>
</dbReference>
<evidence type="ECO:0000256" key="12">
    <source>
        <dbReference type="ARBA" id="ARBA00039754"/>
    </source>
</evidence>
<proteinExistence type="inferred from homology"/>
<evidence type="ECO:0000256" key="14">
    <source>
        <dbReference type="ARBA" id="ARBA00042842"/>
    </source>
</evidence>
<feature type="compositionally biased region" description="Polar residues" evidence="16">
    <location>
        <begin position="18"/>
        <end position="30"/>
    </location>
</feature>
<evidence type="ECO:0000256" key="7">
    <source>
        <dbReference type="ARBA" id="ARBA00022984"/>
    </source>
</evidence>
<evidence type="ECO:0000256" key="10">
    <source>
        <dbReference type="ARBA" id="ARBA00038367"/>
    </source>
</evidence>
<dbReference type="EMBL" id="CACRXK020032127">
    <property type="protein sequence ID" value="CAB4043340.1"/>
    <property type="molecule type" value="Genomic_DNA"/>
</dbReference>
<dbReference type="PANTHER" id="PTHR43783:SF1">
    <property type="entry name" value="UDP-N-ACETYLGLUCOSAMINE 1-CARBOXYVINYLTRANSFERASE"/>
    <property type="match status" value="1"/>
</dbReference>
<evidence type="ECO:0000256" key="1">
    <source>
        <dbReference type="ARBA" id="ARBA00004496"/>
    </source>
</evidence>
<reference evidence="18" key="1">
    <citation type="submission" date="2020-04" db="EMBL/GenBank/DDBJ databases">
        <authorList>
            <person name="Alioto T."/>
            <person name="Alioto T."/>
            <person name="Gomez Garrido J."/>
        </authorList>
    </citation>
    <scope>NUCLEOTIDE SEQUENCE</scope>
    <source>
        <strain evidence="18">A484AB</strain>
    </source>
</reference>
<gene>
    <name evidence="18" type="ORF">PACLA_8A065634</name>
</gene>
<dbReference type="InterPro" id="IPR036968">
    <property type="entry name" value="Enolpyruvate_Tfrase_sf"/>
</dbReference>
<evidence type="ECO:0000256" key="2">
    <source>
        <dbReference type="ARBA" id="ARBA00004752"/>
    </source>
</evidence>
<feature type="compositionally biased region" description="Basic residues" evidence="16">
    <location>
        <begin position="7"/>
        <end position="16"/>
    </location>
</feature>
<dbReference type="AlphaFoldDB" id="A0A6S7KM10"/>
<dbReference type="GO" id="GO:0051301">
    <property type="term" value="P:cell division"/>
    <property type="evidence" value="ECO:0007669"/>
    <property type="project" value="UniProtKB-KW"/>
</dbReference>
<dbReference type="Pfam" id="PF00275">
    <property type="entry name" value="EPSP_synthase"/>
    <property type="match status" value="1"/>
</dbReference>
<evidence type="ECO:0000256" key="13">
    <source>
        <dbReference type="ARBA" id="ARBA00042443"/>
    </source>
</evidence>
<dbReference type="GO" id="GO:0008760">
    <property type="term" value="F:UDP-N-acetylglucosamine 1-carboxyvinyltransferase activity"/>
    <property type="evidence" value="ECO:0007669"/>
    <property type="project" value="UniProtKB-EC"/>
</dbReference>
<comment type="caution">
    <text evidence="18">The sequence shown here is derived from an EMBL/GenBank/DDBJ whole genome shotgun (WGS) entry which is preliminary data.</text>
</comment>
<accession>A0A6S7KM10</accession>
<dbReference type="Gene3D" id="3.65.10.10">
    <property type="entry name" value="Enolpyruvate transferase domain"/>
    <property type="match status" value="2"/>
</dbReference>
<keyword evidence="7" id="KW-0573">Peptidoglycan synthesis</keyword>
<name>A0A6S7KM10_PARCT</name>
<evidence type="ECO:0000256" key="15">
    <source>
        <dbReference type="ARBA" id="ARBA00047527"/>
    </source>
</evidence>
<comment type="catalytic activity">
    <reaction evidence="15">
        <text>phosphoenolpyruvate + UDP-N-acetyl-alpha-D-glucosamine = UDP-N-acetyl-3-O-(1-carboxyvinyl)-alpha-D-glucosamine + phosphate</text>
        <dbReference type="Rhea" id="RHEA:18681"/>
        <dbReference type="ChEBI" id="CHEBI:43474"/>
        <dbReference type="ChEBI" id="CHEBI:57705"/>
        <dbReference type="ChEBI" id="CHEBI:58702"/>
        <dbReference type="ChEBI" id="CHEBI:68483"/>
        <dbReference type="EC" id="2.5.1.7"/>
    </reaction>
</comment>
<keyword evidence="9" id="KW-0961">Cell wall biogenesis/degradation</keyword>
<keyword evidence="3" id="KW-0963">Cytoplasm</keyword>
<evidence type="ECO:0000256" key="4">
    <source>
        <dbReference type="ARBA" id="ARBA00022618"/>
    </source>
</evidence>
<evidence type="ECO:0000256" key="11">
    <source>
        <dbReference type="ARBA" id="ARBA00039108"/>
    </source>
</evidence>
<feature type="domain" description="Enolpyruvate transferase" evidence="17">
    <location>
        <begin position="15"/>
        <end position="160"/>
    </location>
</feature>
<evidence type="ECO:0000313" key="19">
    <source>
        <dbReference type="Proteomes" id="UP001152795"/>
    </source>
</evidence>
<protein>
    <recommendedName>
        <fullName evidence="12">UDP-N-acetylglucosamine 1-carboxyvinyltransferase</fullName>
        <ecNumber evidence="11">2.5.1.7</ecNumber>
    </recommendedName>
    <alternativeName>
        <fullName evidence="13">Enoylpyruvate transferase</fullName>
    </alternativeName>
    <alternativeName>
        <fullName evidence="14">UDP-N-acetylglucosamine enolpyruvyl transferase</fullName>
    </alternativeName>
</protein>
<dbReference type="EC" id="2.5.1.7" evidence="11"/>
<dbReference type="InterPro" id="IPR001986">
    <property type="entry name" value="Enolpyruvate_Tfrase_dom"/>
</dbReference>
<dbReference type="InterPro" id="IPR050068">
    <property type="entry name" value="MurA_subfamily"/>
</dbReference>
<organism evidence="18 19">
    <name type="scientific">Paramuricea clavata</name>
    <name type="common">Red gorgonian</name>
    <name type="synonym">Violescent sea-whip</name>
    <dbReference type="NCBI Taxonomy" id="317549"/>
    <lineage>
        <taxon>Eukaryota</taxon>
        <taxon>Metazoa</taxon>
        <taxon>Cnidaria</taxon>
        <taxon>Anthozoa</taxon>
        <taxon>Octocorallia</taxon>
        <taxon>Malacalcyonacea</taxon>
        <taxon>Plexauridae</taxon>
        <taxon>Paramuricea</taxon>
    </lineage>
</organism>
<sequence length="215" mass="23955">MTEKPLKNHRRTRKNQPTKESPTSSLPSTNVRTDIRASFLVFGPLLARTGKAEVYKPGGCDIQKEPRKVDYHIQAMEDMSVQEKPSIEETNIFVKMEVENGLKPAAITFEKSSVGATETAMMAASLVEGDTVIRHAAIEPEIYDLADMLKKMGAKIKIDENVEIAEDDLTDFGIEEEVWNVITVTGRKSLRSVSHRVMPDRIEFGTYAIAAAMNN</sequence>
<evidence type="ECO:0000313" key="18">
    <source>
        <dbReference type="EMBL" id="CAB4043340.1"/>
    </source>
</evidence>
<evidence type="ECO:0000256" key="5">
    <source>
        <dbReference type="ARBA" id="ARBA00022679"/>
    </source>
</evidence>
<evidence type="ECO:0000256" key="16">
    <source>
        <dbReference type="SAM" id="MobiDB-lite"/>
    </source>
</evidence>
<feature type="region of interest" description="Disordered" evidence="16">
    <location>
        <begin position="1"/>
        <end position="30"/>
    </location>
</feature>
<dbReference type="Proteomes" id="UP001152795">
    <property type="component" value="Unassembled WGS sequence"/>
</dbReference>
<evidence type="ECO:0000256" key="6">
    <source>
        <dbReference type="ARBA" id="ARBA00022960"/>
    </source>
</evidence>
<evidence type="ECO:0000259" key="17">
    <source>
        <dbReference type="Pfam" id="PF00275"/>
    </source>
</evidence>
<dbReference type="OrthoDB" id="7788545at2759"/>
<comment type="pathway">
    <text evidence="2">Cell wall biogenesis; peptidoglycan biosynthesis.</text>
</comment>
<dbReference type="PANTHER" id="PTHR43783">
    <property type="entry name" value="UDP-N-ACETYLGLUCOSAMINE 1-CARBOXYVINYLTRANSFERASE"/>
    <property type="match status" value="1"/>
</dbReference>
<comment type="subcellular location">
    <subcellularLocation>
        <location evidence="1">Cytoplasm</location>
    </subcellularLocation>
</comment>